<dbReference type="AlphaFoldDB" id="A0A4S9LWU2"/>
<feature type="region of interest" description="Disordered" evidence="2">
    <location>
        <begin position="293"/>
        <end position="317"/>
    </location>
</feature>
<comment type="catalytic activity">
    <reaction evidence="1">
        <text>a 1,2-diacyl-sn-glycero-3-phospho-(1D-myo-inositol-4,5-bisphosphate) + H2O = 1D-myo-inositol 1,4,5-trisphosphate + a 1,2-diacyl-sn-glycerol + H(+)</text>
        <dbReference type="Rhea" id="RHEA:33179"/>
        <dbReference type="ChEBI" id="CHEBI:15377"/>
        <dbReference type="ChEBI" id="CHEBI:15378"/>
        <dbReference type="ChEBI" id="CHEBI:17815"/>
        <dbReference type="ChEBI" id="CHEBI:58456"/>
        <dbReference type="ChEBI" id="CHEBI:203600"/>
        <dbReference type="EC" id="3.1.4.11"/>
    </reaction>
</comment>
<reference evidence="4 5" key="1">
    <citation type="submission" date="2018-10" db="EMBL/GenBank/DDBJ databases">
        <title>Fifty Aureobasidium pullulans genomes reveal a recombining polyextremotolerant generalist.</title>
        <authorList>
            <person name="Gostincar C."/>
            <person name="Turk M."/>
            <person name="Zajc J."/>
            <person name="Gunde-Cimerman N."/>
        </authorList>
    </citation>
    <scope>NUCLEOTIDE SEQUENCE [LARGE SCALE GENOMIC DNA]</scope>
    <source>
        <strain evidence="4 5">EXF-6604</strain>
    </source>
</reference>
<evidence type="ECO:0000313" key="4">
    <source>
        <dbReference type="EMBL" id="THY34399.1"/>
    </source>
</evidence>
<name>A0A4S9LWU2_AURPU</name>
<keyword evidence="1" id="KW-0442">Lipid degradation</keyword>
<dbReference type="GO" id="GO:0048015">
    <property type="term" value="P:phosphatidylinositol-mediated signaling"/>
    <property type="evidence" value="ECO:0007669"/>
    <property type="project" value="TreeGrafter"/>
</dbReference>
<feature type="region of interest" description="Disordered" evidence="2">
    <location>
        <begin position="117"/>
        <end position="144"/>
    </location>
</feature>
<dbReference type="GO" id="GO:0016042">
    <property type="term" value="P:lipid catabolic process"/>
    <property type="evidence" value="ECO:0007669"/>
    <property type="project" value="UniProtKB-KW"/>
</dbReference>
<dbReference type="GO" id="GO:0051209">
    <property type="term" value="P:release of sequestered calcium ion into cytosol"/>
    <property type="evidence" value="ECO:0007669"/>
    <property type="project" value="TreeGrafter"/>
</dbReference>
<dbReference type="SMART" id="SM00149">
    <property type="entry name" value="PLCYc"/>
    <property type="match status" value="1"/>
</dbReference>
<dbReference type="PROSITE" id="PS50007">
    <property type="entry name" value="PIPLC_X_DOMAIN"/>
    <property type="match status" value="1"/>
</dbReference>
<organism evidence="4 5">
    <name type="scientific">Aureobasidium pullulans</name>
    <name type="common">Black yeast</name>
    <name type="synonym">Pullularia pullulans</name>
    <dbReference type="NCBI Taxonomy" id="5580"/>
    <lineage>
        <taxon>Eukaryota</taxon>
        <taxon>Fungi</taxon>
        <taxon>Dikarya</taxon>
        <taxon>Ascomycota</taxon>
        <taxon>Pezizomycotina</taxon>
        <taxon>Dothideomycetes</taxon>
        <taxon>Dothideomycetidae</taxon>
        <taxon>Dothideales</taxon>
        <taxon>Saccotheciaceae</taxon>
        <taxon>Aureobasidium</taxon>
    </lineage>
</organism>
<comment type="caution">
    <text evidence="4">The sequence shown here is derived from an EMBL/GenBank/DDBJ whole genome shotgun (WGS) entry which is preliminary data.</text>
</comment>
<protein>
    <recommendedName>
        <fullName evidence="1">Phosphoinositide phospholipase C</fullName>
        <ecNumber evidence="1">3.1.4.11</ecNumber>
    </recommendedName>
</protein>
<dbReference type="Proteomes" id="UP000306584">
    <property type="component" value="Unassembled WGS sequence"/>
</dbReference>
<dbReference type="Pfam" id="PF00388">
    <property type="entry name" value="PI-PLC-X"/>
    <property type="match status" value="1"/>
</dbReference>
<dbReference type="GO" id="GO:0004435">
    <property type="term" value="F:phosphatidylinositol-4,5-bisphosphate phospholipase C activity"/>
    <property type="evidence" value="ECO:0007669"/>
    <property type="project" value="UniProtKB-EC"/>
</dbReference>
<dbReference type="SMART" id="SM00148">
    <property type="entry name" value="PLCXc"/>
    <property type="match status" value="1"/>
</dbReference>
<dbReference type="Pfam" id="PF00387">
    <property type="entry name" value="PI-PLC-Y"/>
    <property type="match status" value="1"/>
</dbReference>
<dbReference type="EC" id="3.1.4.11" evidence="1"/>
<proteinExistence type="predicted"/>
<dbReference type="InterPro" id="IPR001192">
    <property type="entry name" value="PI-PLC_fam"/>
</dbReference>
<dbReference type="Gene3D" id="3.20.20.190">
    <property type="entry name" value="Phosphatidylinositol (PI) phosphodiesterase"/>
    <property type="match status" value="1"/>
</dbReference>
<sequence length="646" mass="71262">MTMTTTNPPSWSPAVLNQVRSLTNELNQIENIEGDNVDFPGSQSFDTSTNRLLNYLASEESNAMAPVVLDATHPISDYYISSSHNTYLWGNQLYGKATTKAYQKVLERGCRCVEVDVWDGDDSDSDTSDSGESGSDNEKEGGIKRLSRRFKNKIGLSKSKVEPQPKETPVSSSSPPKGEGVGPSGLRRTVSKTEPRVLHGHTATKEVSFRAVCSTIRDYAFVTSDLPLIVSLEIHTCPAQQEIMVDIIRDLWAPYLVDLNAATGHEVSLPTLESLRKKILIKVKYTAPEAAKGTGPVVVSSNADPESGSEDESQETAVKKSHIITALASMGVYTRGCHFKDFDQPEAKLPNHIFSLSESKIIDVHRRDHSALFRHNKRFMMRVYPKGIRVSSSNLDPAPFWRMGAQIVALNWQYINAATMLNQAMFHATGGWVLKPEGYRSFHKAQSQITALDRGTLDLSIELLAGQDIGPADKKLNLYVRSELHIEDMEEITGGSLPEGGSTKEGQIKAASEVGSAGRSPSFGRQVLQFRAVPGVSEELTFVSTACIRVLHITRFTAILRAEREPWIEVIVSCGESAALPKALRYLTLQEPHALYGYMHSQYATMVVSSRRLGSHQLRGTGRHTKLLNPSARFFDASPPCRLYPI</sequence>
<evidence type="ECO:0000313" key="5">
    <source>
        <dbReference type="Proteomes" id="UP000306584"/>
    </source>
</evidence>
<evidence type="ECO:0000259" key="3">
    <source>
        <dbReference type="PROSITE" id="PS50008"/>
    </source>
</evidence>
<dbReference type="PANTHER" id="PTHR10336">
    <property type="entry name" value="PHOSPHOINOSITIDE-SPECIFIC PHOSPHOLIPASE C FAMILY PROTEIN"/>
    <property type="match status" value="1"/>
</dbReference>
<dbReference type="InterPro" id="IPR000909">
    <property type="entry name" value="PLipase_C_PInositol-sp_X_dom"/>
</dbReference>
<dbReference type="PRINTS" id="PR00390">
    <property type="entry name" value="PHPHLIPASEC"/>
</dbReference>
<dbReference type="CDD" id="cd08598">
    <property type="entry name" value="PI-PLC1c_yeast"/>
    <property type="match status" value="1"/>
</dbReference>
<dbReference type="PROSITE" id="PS50008">
    <property type="entry name" value="PIPLC_Y_DOMAIN"/>
    <property type="match status" value="1"/>
</dbReference>
<keyword evidence="1" id="KW-0443">Lipid metabolism</keyword>
<feature type="region of interest" description="Disordered" evidence="2">
    <location>
        <begin position="156"/>
        <end position="196"/>
    </location>
</feature>
<feature type="domain" description="PI-PLC Y-box" evidence="3">
    <location>
        <begin position="327"/>
        <end position="440"/>
    </location>
</feature>
<accession>A0A4S9LWU2</accession>
<dbReference type="PANTHER" id="PTHR10336:SF82">
    <property type="entry name" value="PHOSPHOINOSITIDE PHOSPHOLIPASE C"/>
    <property type="match status" value="1"/>
</dbReference>
<evidence type="ECO:0000256" key="2">
    <source>
        <dbReference type="SAM" id="MobiDB-lite"/>
    </source>
</evidence>
<evidence type="ECO:0000256" key="1">
    <source>
        <dbReference type="RuleBase" id="RU361133"/>
    </source>
</evidence>
<dbReference type="EMBL" id="QZBD01000039">
    <property type="protein sequence ID" value="THY34399.1"/>
    <property type="molecule type" value="Genomic_DNA"/>
</dbReference>
<dbReference type="InterPro" id="IPR001711">
    <property type="entry name" value="PLipase_C_Pinositol-sp_Y"/>
</dbReference>
<keyword evidence="1" id="KW-0378">Hydrolase</keyword>
<dbReference type="InterPro" id="IPR017946">
    <property type="entry name" value="PLC-like_Pdiesterase_TIM-brl"/>
</dbReference>
<gene>
    <name evidence="4" type="ORF">D6D01_01938</name>
</gene>
<dbReference type="SUPFAM" id="SSF51695">
    <property type="entry name" value="PLC-like phosphodiesterases"/>
    <property type="match status" value="1"/>
</dbReference>
<feature type="compositionally biased region" description="Acidic residues" evidence="2">
    <location>
        <begin position="117"/>
        <end position="129"/>
    </location>
</feature>